<dbReference type="GO" id="GO:0016787">
    <property type="term" value="F:hydrolase activity"/>
    <property type="evidence" value="ECO:0007669"/>
    <property type="project" value="UniProtKB-KW"/>
</dbReference>
<dbReference type="RefSeq" id="WP_100350077.1">
    <property type="nucleotide sequence ID" value="NZ_PGTZ01000008.1"/>
</dbReference>
<dbReference type="InterPro" id="IPR000073">
    <property type="entry name" value="AB_hydrolase_1"/>
</dbReference>
<dbReference type="Pfam" id="PF12697">
    <property type="entry name" value="Abhydrolase_6"/>
    <property type="match status" value="1"/>
</dbReference>
<sequence length="229" mass="24423">MTTFLLLPGAGGEAEHLLPLARALQAGGHRATAVDLPVDDEAIGWSDLADLAARPLQDQGSDDRSSTAVVVVALSMGAFLAPLVCSRTRVDRIVLVNPMVPAPGESAGQWWADTGHADARAAAGLGPFDAVEDFFHDVPADVRERLVGRPGRSQSERSFAEPWPLDVWPDVPTHVVQGDDDRLFPVAFQRRVTRDRLGVDVHVVPGGHLLPLSRPDALAEVLLGFGSAE</sequence>
<accession>A0A2M8WR45</accession>
<dbReference type="PANTHER" id="PTHR37017">
    <property type="entry name" value="AB HYDROLASE-1 DOMAIN-CONTAINING PROTEIN-RELATED"/>
    <property type="match status" value="1"/>
</dbReference>
<dbReference type="OrthoDB" id="9773549at2"/>
<protein>
    <submittedName>
        <fullName evidence="2">Alpha/beta hydrolase family protein</fullName>
    </submittedName>
</protein>
<keyword evidence="3" id="KW-1185">Reference proteome</keyword>
<dbReference type="InterPro" id="IPR029058">
    <property type="entry name" value="AB_hydrolase_fold"/>
</dbReference>
<reference evidence="2 3" key="1">
    <citation type="submission" date="2017-11" db="EMBL/GenBank/DDBJ databases">
        <title>Genomic Encyclopedia of Archaeal and Bacterial Type Strains, Phase II (KMG-II): From Individual Species to Whole Genera.</title>
        <authorList>
            <person name="Goeker M."/>
        </authorList>
    </citation>
    <scope>NUCLEOTIDE SEQUENCE [LARGE SCALE GENOMIC DNA]</scope>
    <source>
        <strain evidence="2 3">DSM 22413</strain>
    </source>
</reference>
<comment type="caution">
    <text evidence="2">The sequence shown here is derived from an EMBL/GenBank/DDBJ whole genome shotgun (WGS) entry which is preliminary data.</text>
</comment>
<dbReference type="EMBL" id="PGTZ01000008">
    <property type="protein sequence ID" value="PJI93374.1"/>
    <property type="molecule type" value="Genomic_DNA"/>
</dbReference>
<dbReference type="AlphaFoldDB" id="A0A2M8WR45"/>
<gene>
    <name evidence="2" type="ORF">CLV34_1943</name>
</gene>
<name>A0A2M8WR45_9MICO</name>
<keyword evidence="2" id="KW-0378">Hydrolase</keyword>
<evidence type="ECO:0000259" key="1">
    <source>
        <dbReference type="Pfam" id="PF12697"/>
    </source>
</evidence>
<organism evidence="2 3">
    <name type="scientific">Luteimicrobium subarcticum</name>
    <dbReference type="NCBI Taxonomy" id="620910"/>
    <lineage>
        <taxon>Bacteria</taxon>
        <taxon>Bacillati</taxon>
        <taxon>Actinomycetota</taxon>
        <taxon>Actinomycetes</taxon>
        <taxon>Micrococcales</taxon>
        <taxon>Luteimicrobium</taxon>
    </lineage>
</organism>
<proteinExistence type="predicted"/>
<dbReference type="SUPFAM" id="SSF53474">
    <property type="entry name" value="alpha/beta-Hydrolases"/>
    <property type="match status" value="1"/>
</dbReference>
<evidence type="ECO:0000313" key="3">
    <source>
        <dbReference type="Proteomes" id="UP000231586"/>
    </source>
</evidence>
<dbReference type="Gene3D" id="3.40.50.1820">
    <property type="entry name" value="alpha/beta hydrolase"/>
    <property type="match status" value="1"/>
</dbReference>
<dbReference type="InterPro" id="IPR052897">
    <property type="entry name" value="Sec-Metab_Biosynth_Hydrolase"/>
</dbReference>
<dbReference type="Proteomes" id="UP000231586">
    <property type="component" value="Unassembled WGS sequence"/>
</dbReference>
<feature type="domain" description="AB hydrolase-1" evidence="1">
    <location>
        <begin position="4"/>
        <end position="221"/>
    </location>
</feature>
<evidence type="ECO:0000313" key="2">
    <source>
        <dbReference type="EMBL" id="PJI93374.1"/>
    </source>
</evidence>
<dbReference type="PANTHER" id="PTHR37017:SF11">
    <property type="entry name" value="ESTERASE_LIPASE_THIOESTERASE DOMAIN-CONTAINING PROTEIN"/>
    <property type="match status" value="1"/>
</dbReference>